<proteinExistence type="predicted"/>
<gene>
    <name evidence="4" type="ORF">GSTENG00005005001</name>
</gene>
<reference evidence="4" key="1">
    <citation type="journal article" date="2004" name="Nature">
        <title>Genome duplication in the teleost fish Tetraodon nigroviridis reveals the early vertebrate proto-karyotype.</title>
        <authorList>
            <person name="Jaillon O."/>
            <person name="Aury J.-M."/>
            <person name="Brunet F."/>
            <person name="Petit J.-L."/>
            <person name="Stange-Thomann N."/>
            <person name="Mauceli E."/>
            <person name="Bouneau L."/>
            <person name="Fischer C."/>
            <person name="Ozouf-Costaz C."/>
            <person name="Bernot A."/>
            <person name="Nicaud S."/>
            <person name="Jaffe D."/>
            <person name="Fisher S."/>
            <person name="Lutfalla G."/>
            <person name="Dossat C."/>
            <person name="Segurens B."/>
            <person name="Dasilva C."/>
            <person name="Salanoubat M."/>
            <person name="Levy M."/>
            <person name="Boudet N."/>
            <person name="Castellano S."/>
            <person name="Anthouard V."/>
            <person name="Jubin C."/>
            <person name="Castelli V."/>
            <person name="Katinka M."/>
            <person name="Vacherie B."/>
            <person name="Biemont C."/>
            <person name="Skalli Z."/>
            <person name="Cattolico L."/>
            <person name="Poulain J."/>
            <person name="De Berardinis V."/>
            <person name="Cruaud C."/>
            <person name="Duprat S."/>
            <person name="Brottier P."/>
            <person name="Coutanceau J.-P."/>
            <person name="Gouzy J."/>
            <person name="Parra G."/>
            <person name="Lardier G."/>
            <person name="Chapple C."/>
            <person name="McKernan K.J."/>
            <person name="McEwan P."/>
            <person name="Bosak S."/>
            <person name="Kellis M."/>
            <person name="Volff J.-N."/>
            <person name="Guigo R."/>
            <person name="Zody M.C."/>
            <person name="Mesirov J."/>
            <person name="Lindblad-Toh K."/>
            <person name="Birren B."/>
            <person name="Nusbaum C."/>
            <person name="Kahn D."/>
            <person name="Robinson-Rechavi M."/>
            <person name="Laudet V."/>
            <person name="Schachter V."/>
            <person name="Quetier F."/>
            <person name="Saurin W."/>
            <person name="Scarpelli C."/>
            <person name="Wincker P."/>
            <person name="Lander E.S."/>
            <person name="Weissenbach J."/>
            <person name="Roest Crollius H."/>
        </authorList>
    </citation>
    <scope>NUCLEOTIDE SEQUENCE [LARGE SCALE GENOMIC DNA]</scope>
</reference>
<evidence type="ECO:0000256" key="1">
    <source>
        <dbReference type="ARBA" id="ARBA00022801"/>
    </source>
</evidence>
<dbReference type="InterPro" id="IPR039034">
    <property type="entry name" value="INPP4"/>
</dbReference>
<keyword evidence="1" id="KW-0378">Hydrolase</keyword>
<dbReference type="OrthoDB" id="159395at2759"/>
<feature type="compositionally biased region" description="Polar residues" evidence="3">
    <location>
        <begin position="323"/>
        <end position="334"/>
    </location>
</feature>
<comment type="caution">
    <text evidence="4">The sequence shown here is derived from an EMBL/GenBank/DDBJ whole genome shotgun (WGS) entry which is preliminary data.</text>
</comment>
<dbReference type="KEGG" id="tng:GSTEN00005005G001"/>
<dbReference type="PANTHER" id="PTHR12187:SF3">
    <property type="entry name" value="INOSITOL POLYPHOSPHATE 4-PHOSPHATASE TYPE II"/>
    <property type="match status" value="1"/>
</dbReference>
<feature type="non-terminal residue" evidence="4">
    <location>
        <position position="1"/>
    </location>
</feature>
<feature type="region of interest" description="Disordered" evidence="3">
    <location>
        <begin position="318"/>
        <end position="345"/>
    </location>
</feature>
<dbReference type="AlphaFoldDB" id="Q4T8Z0"/>
<evidence type="ECO:0000313" key="4">
    <source>
        <dbReference type="EMBL" id="CAF90642.1"/>
    </source>
</evidence>
<keyword evidence="2" id="KW-0443">Lipid metabolism</keyword>
<reference evidence="4" key="2">
    <citation type="submission" date="2004-02" db="EMBL/GenBank/DDBJ databases">
        <authorList>
            <consortium name="Genoscope"/>
            <consortium name="Whitehead Institute Centre for Genome Research"/>
        </authorList>
    </citation>
    <scope>NUCLEOTIDE SEQUENCE</scope>
</reference>
<dbReference type="EMBL" id="CAAE01007685">
    <property type="protein sequence ID" value="CAF90642.1"/>
    <property type="molecule type" value="Genomic_DNA"/>
</dbReference>
<name>Q4T8Z0_TETNG</name>
<sequence length="367" mass="39424">WQELLLPLVVTFRDCVREAVGRVRTAVTFVLLQGTLPLTAPPGFTEIVQRRHAVFSQALSAAVCGLTLKLNRALDRPGFLQQLQTVGLLVQFQGLLSTYGVEAAILEDMEVGVADLKGMTVSIIEAKTEEPEDLLPTISGTWGSLVVEVPVLSDVFVLLPWKLKAGSLIQIHPVFFNIGFGSMNQCPCLANKYVCSHTHTHTHTHTNDGFLPGESHRAGGSVSADGSSSFRIGHNSLQERLNLQSSRRLRSYCSLLRDELPDVGGSRSLWELLDSLECSVGTQRRRNGDVLQLAAMVSCVLGTDKGLLQLLRAPGVCGRDGGQSPSSAGTQLSPVPSGHSVGDVSSAGFMAHHQSGFTRGQVAAEQH</sequence>
<dbReference type="GO" id="GO:0005737">
    <property type="term" value="C:cytoplasm"/>
    <property type="evidence" value="ECO:0007669"/>
    <property type="project" value="TreeGrafter"/>
</dbReference>
<dbReference type="GO" id="GO:0016316">
    <property type="term" value="F:phosphatidylinositol-3,4-bisphosphate 4-phosphatase activity"/>
    <property type="evidence" value="ECO:0007669"/>
    <property type="project" value="InterPro"/>
</dbReference>
<accession>Q4T8Z0</accession>
<evidence type="ECO:0000256" key="3">
    <source>
        <dbReference type="SAM" id="MobiDB-lite"/>
    </source>
</evidence>
<organism evidence="4">
    <name type="scientific">Tetraodon nigroviridis</name>
    <name type="common">Spotted green pufferfish</name>
    <name type="synonym">Chelonodon nigroviridis</name>
    <dbReference type="NCBI Taxonomy" id="99883"/>
    <lineage>
        <taxon>Eukaryota</taxon>
        <taxon>Metazoa</taxon>
        <taxon>Chordata</taxon>
        <taxon>Craniata</taxon>
        <taxon>Vertebrata</taxon>
        <taxon>Euteleostomi</taxon>
        <taxon>Actinopterygii</taxon>
        <taxon>Neopterygii</taxon>
        <taxon>Teleostei</taxon>
        <taxon>Neoteleostei</taxon>
        <taxon>Acanthomorphata</taxon>
        <taxon>Eupercaria</taxon>
        <taxon>Tetraodontiformes</taxon>
        <taxon>Tetradontoidea</taxon>
        <taxon>Tetraodontidae</taxon>
        <taxon>Tetraodon</taxon>
    </lineage>
</organism>
<protein>
    <submittedName>
        <fullName evidence="4">(spotted green pufferfish) hypothetical protein</fullName>
    </submittedName>
</protein>
<dbReference type="PANTHER" id="PTHR12187">
    <property type="entry name" value="AGAP000124-PA"/>
    <property type="match status" value="1"/>
</dbReference>
<evidence type="ECO:0000256" key="2">
    <source>
        <dbReference type="ARBA" id="ARBA00023098"/>
    </source>
</evidence>